<feature type="region of interest" description="Disordered" evidence="1">
    <location>
        <begin position="27"/>
        <end position="53"/>
    </location>
</feature>
<sequence length="53" mass="5591">MPPLVTITAEARNSNWATTFRDDATPRAAVDGSSTLPRTPVTVVSSTISSSTR</sequence>
<accession>A0A2S8BPB3</accession>
<gene>
    <name evidence="2" type="ORF">C1Y40_01275</name>
</gene>
<organism evidence="2 3">
    <name type="scientific">Mycobacterium talmoniae</name>
    <dbReference type="NCBI Taxonomy" id="1858794"/>
    <lineage>
        <taxon>Bacteria</taxon>
        <taxon>Bacillati</taxon>
        <taxon>Actinomycetota</taxon>
        <taxon>Actinomycetes</taxon>
        <taxon>Mycobacteriales</taxon>
        <taxon>Mycobacteriaceae</taxon>
        <taxon>Mycobacterium</taxon>
    </lineage>
</organism>
<dbReference type="EMBL" id="PPEA01000179">
    <property type="protein sequence ID" value="PQM48505.1"/>
    <property type="molecule type" value="Genomic_DNA"/>
</dbReference>
<evidence type="ECO:0000313" key="3">
    <source>
        <dbReference type="Proteomes" id="UP000238296"/>
    </source>
</evidence>
<evidence type="ECO:0000313" key="2">
    <source>
        <dbReference type="EMBL" id="PQM48505.1"/>
    </source>
</evidence>
<dbReference type="Proteomes" id="UP000238296">
    <property type="component" value="Unassembled WGS sequence"/>
</dbReference>
<dbReference type="AlphaFoldDB" id="A0A2S8BPB3"/>
<reference evidence="2 3" key="1">
    <citation type="journal article" date="2017" name="Int. J. Syst. Evol. Microbiol.">
        <title>Mycobacterium talmoniae sp. nov., a slowly growing mycobacterium isolated from human respiratory samples.</title>
        <authorList>
            <person name="Davidson R.M."/>
            <person name="DeGroote M.A."/>
            <person name="Marola J.L."/>
            <person name="Buss S."/>
            <person name="Jones V."/>
            <person name="McNeil M.R."/>
            <person name="Freifeld A.G."/>
            <person name="Elaine Epperson L."/>
            <person name="Hasan N.A."/>
            <person name="Jackson M."/>
            <person name="Iwen P.C."/>
            <person name="Salfinger M."/>
            <person name="Strong M."/>
        </authorList>
    </citation>
    <scope>NUCLEOTIDE SEQUENCE [LARGE SCALE GENOMIC DNA]</scope>
    <source>
        <strain evidence="2 3">ATCC BAA-2683</strain>
    </source>
</reference>
<feature type="compositionally biased region" description="Low complexity" evidence="1">
    <location>
        <begin position="33"/>
        <end position="53"/>
    </location>
</feature>
<evidence type="ECO:0000256" key="1">
    <source>
        <dbReference type="SAM" id="MobiDB-lite"/>
    </source>
</evidence>
<comment type="caution">
    <text evidence="2">The sequence shown here is derived from an EMBL/GenBank/DDBJ whole genome shotgun (WGS) entry which is preliminary data.</text>
</comment>
<name>A0A2S8BPB3_9MYCO</name>
<proteinExistence type="predicted"/>
<protein>
    <submittedName>
        <fullName evidence="2">Uncharacterized protein</fullName>
    </submittedName>
</protein>